<protein>
    <recommendedName>
        <fullName evidence="2">TIP41-like protein</fullName>
    </recommendedName>
</protein>
<evidence type="ECO:0000256" key="2">
    <source>
        <dbReference type="ARBA" id="ARBA00018951"/>
    </source>
</evidence>
<gene>
    <name evidence="3" type="ORF">MCOS_LOCUS3148</name>
</gene>
<dbReference type="Proteomes" id="UP000267029">
    <property type="component" value="Unassembled WGS sequence"/>
</dbReference>
<proteinExistence type="inferred from homology"/>
<dbReference type="AlphaFoldDB" id="A0A0R3U8E6"/>
<dbReference type="PANTHER" id="PTHR21021:SF16">
    <property type="entry name" value="TIP41-LIKE PROTEIN"/>
    <property type="match status" value="1"/>
</dbReference>
<organism evidence="3 4">
    <name type="scientific">Mesocestoides corti</name>
    <name type="common">Flatworm</name>
    <dbReference type="NCBI Taxonomy" id="53468"/>
    <lineage>
        <taxon>Eukaryota</taxon>
        <taxon>Metazoa</taxon>
        <taxon>Spiralia</taxon>
        <taxon>Lophotrochozoa</taxon>
        <taxon>Platyhelminthes</taxon>
        <taxon>Cestoda</taxon>
        <taxon>Eucestoda</taxon>
        <taxon>Cyclophyllidea</taxon>
        <taxon>Mesocestoididae</taxon>
        <taxon>Mesocestoides</taxon>
    </lineage>
</organism>
<evidence type="ECO:0000256" key="1">
    <source>
        <dbReference type="ARBA" id="ARBA00006658"/>
    </source>
</evidence>
<accession>A0A0R3U8E6</accession>
<evidence type="ECO:0000313" key="4">
    <source>
        <dbReference type="Proteomes" id="UP000267029"/>
    </source>
</evidence>
<reference evidence="3 4" key="1">
    <citation type="submission" date="2018-10" db="EMBL/GenBank/DDBJ databases">
        <authorList>
            <consortium name="Pathogen Informatics"/>
        </authorList>
    </citation>
    <scope>NUCLEOTIDE SEQUENCE [LARGE SCALE GENOMIC DNA]</scope>
</reference>
<keyword evidence="4" id="KW-1185">Reference proteome</keyword>
<dbReference type="InterPro" id="IPR007303">
    <property type="entry name" value="TIP41-like"/>
</dbReference>
<comment type="similarity">
    <text evidence="1">Belongs to the TIP41 family.</text>
</comment>
<evidence type="ECO:0000313" key="3">
    <source>
        <dbReference type="EMBL" id="VDD77145.1"/>
    </source>
</evidence>
<dbReference type="PANTHER" id="PTHR21021">
    <property type="entry name" value="GAF/PUTATIVE CYTOSKELETAL PROTEIN"/>
    <property type="match status" value="1"/>
</dbReference>
<dbReference type="OrthoDB" id="10253878at2759"/>
<dbReference type="Pfam" id="PF04176">
    <property type="entry name" value="TIP41"/>
    <property type="match status" value="1"/>
</dbReference>
<sequence>MKEQTHILKPWLITTTESHILNSLGDEREQFESQVALPNVPEMIFSKNSLSLSLSKSDEEKAKIEFLALDALKLVDKKAVSVEVPAAKEWRETHLQKYSIFKPFDWTFSTPYNGTLTGKWRVEQTSEGLDYDFLRSRQPILLFGDLNLFEDELGDNGISTLNVKVRVMPTGFFVLQRFFLRVDGIMLRVWDTRLQWRQGDRHVSLYVLRDVKRLDSAEWLPSMAGVQSDTAEGYCNVVVEQTTEKLFADGFL</sequence>
<name>A0A0R3U8E6_MESCO</name>
<dbReference type="GO" id="GO:0031929">
    <property type="term" value="P:TOR signaling"/>
    <property type="evidence" value="ECO:0007669"/>
    <property type="project" value="TreeGrafter"/>
</dbReference>
<dbReference type="STRING" id="53468.A0A0R3U8E6"/>
<dbReference type="InterPro" id="IPR051330">
    <property type="entry name" value="Phosphatase_reg/MetRdx"/>
</dbReference>
<dbReference type="EMBL" id="UXSR01000647">
    <property type="protein sequence ID" value="VDD77145.1"/>
    <property type="molecule type" value="Genomic_DNA"/>
</dbReference>
<dbReference type="GO" id="GO:0005829">
    <property type="term" value="C:cytosol"/>
    <property type="evidence" value="ECO:0007669"/>
    <property type="project" value="TreeGrafter"/>
</dbReference>